<dbReference type="InterPro" id="IPR002048">
    <property type="entry name" value="EF_hand_dom"/>
</dbReference>
<keyword evidence="6" id="KW-0449">Lipoprotein</keyword>
<keyword evidence="3" id="KW-0479">Metal-binding</keyword>
<dbReference type="PROSITE" id="PS00018">
    <property type="entry name" value="EF_HAND_1"/>
    <property type="match status" value="1"/>
</dbReference>
<dbReference type="PANTHER" id="PTHR23055:SF178">
    <property type="entry name" value="NEUROCALCIN HOMOLOG"/>
    <property type="match status" value="1"/>
</dbReference>
<evidence type="ECO:0000256" key="5">
    <source>
        <dbReference type="ARBA" id="ARBA00022837"/>
    </source>
</evidence>
<dbReference type="InterPro" id="IPR011992">
    <property type="entry name" value="EF-hand-dom_pair"/>
</dbReference>
<dbReference type="OrthoDB" id="191686at2759"/>
<reference evidence="8 9" key="1">
    <citation type="submission" date="2016-08" db="EMBL/GenBank/DDBJ databases">
        <title>A Parts List for Fungal Cellulosomes Revealed by Comparative Genomics.</title>
        <authorList>
            <consortium name="DOE Joint Genome Institute"/>
            <person name="Haitjema C.H."/>
            <person name="Gilmore S.P."/>
            <person name="Henske J.K."/>
            <person name="Solomon K.V."/>
            <person name="De Groot R."/>
            <person name="Kuo A."/>
            <person name="Mondo S.J."/>
            <person name="Salamov A.A."/>
            <person name="Labutti K."/>
            <person name="Zhao Z."/>
            <person name="Chiniquy J."/>
            <person name="Barry K."/>
            <person name="Brewer H.M."/>
            <person name="Purvine S.O."/>
            <person name="Wright A.T."/>
            <person name="Boxma B."/>
            <person name="Van Alen T."/>
            <person name="Hackstein J.H."/>
            <person name="Baker S.E."/>
            <person name="Grigoriev I.V."/>
            <person name="O'Malley M.A."/>
        </authorList>
    </citation>
    <scope>NUCLEOTIDE SEQUENCE [LARGE SCALE GENOMIC DNA]</scope>
    <source>
        <strain evidence="8 9">G1</strain>
    </source>
</reference>
<evidence type="ECO:0000313" key="8">
    <source>
        <dbReference type="EMBL" id="ORY29192.1"/>
    </source>
</evidence>
<dbReference type="InterPro" id="IPR018247">
    <property type="entry name" value="EF_Hand_1_Ca_BS"/>
</dbReference>
<evidence type="ECO:0000259" key="7">
    <source>
        <dbReference type="PROSITE" id="PS50222"/>
    </source>
</evidence>
<dbReference type="AlphaFoldDB" id="A0A1Y2B2Z0"/>
<dbReference type="SUPFAM" id="SSF47473">
    <property type="entry name" value="EF-hand"/>
    <property type="match status" value="1"/>
</dbReference>
<dbReference type="EMBL" id="MCOG01000181">
    <property type="protein sequence ID" value="ORY29192.1"/>
    <property type="molecule type" value="Genomic_DNA"/>
</dbReference>
<sequence length="188" mass="21662">MGKVNSKISSEDCAKFLKKTSFTKKEIYQWYKCFYKSCPEGYISKDQLLGMYYGVFPSGDPKSFVDIAFNAIDLNNDGSITFDDFIITLDVCKRNSTEKVDWIFRFFDIDNDGIISKNELYNFVDAIYKMLGKNEVETLLDNTVEKRVDTVLTAVNSKNKEVIKKEDFGKLINNNQTKELLAIIKLMI</sequence>
<dbReference type="Pfam" id="PF13833">
    <property type="entry name" value="EF-hand_8"/>
    <property type="match status" value="2"/>
</dbReference>
<gene>
    <name evidence="8" type="ORF">LY90DRAFT_673961</name>
</gene>
<comment type="caution">
    <text evidence="8">The sequence shown here is derived from an EMBL/GenBank/DDBJ whole genome shotgun (WGS) entry which is preliminary data.</text>
</comment>
<dbReference type="PROSITE" id="PS50222">
    <property type="entry name" value="EF_HAND_2"/>
    <property type="match status" value="2"/>
</dbReference>
<dbReference type="PANTHER" id="PTHR23055">
    <property type="entry name" value="CALCIUM BINDING PROTEINS"/>
    <property type="match status" value="1"/>
</dbReference>
<evidence type="ECO:0000256" key="6">
    <source>
        <dbReference type="ARBA" id="ARBA00023288"/>
    </source>
</evidence>
<keyword evidence="9" id="KW-1185">Reference proteome</keyword>
<evidence type="ECO:0000256" key="4">
    <source>
        <dbReference type="ARBA" id="ARBA00022737"/>
    </source>
</evidence>
<organism evidence="8 9">
    <name type="scientific">Neocallimastix californiae</name>
    <dbReference type="NCBI Taxonomy" id="1754190"/>
    <lineage>
        <taxon>Eukaryota</taxon>
        <taxon>Fungi</taxon>
        <taxon>Fungi incertae sedis</taxon>
        <taxon>Chytridiomycota</taxon>
        <taxon>Chytridiomycota incertae sedis</taxon>
        <taxon>Neocallimastigomycetes</taxon>
        <taxon>Neocallimastigales</taxon>
        <taxon>Neocallimastigaceae</taxon>
        <taxon>Neocallimastix</taxon>
    </lineage>
</organism>
<feature type="domain" description="EF-hand" evidence="7">
    <location>
        <begin position="95"/>
        <end position="130"/>
    </location>
</feature>
<dbReference type="Gene3D" id="1.10.238.10">
    <property type="entry name" value="EF-hand"/>
    <property type="match status" value="1"/>
</dbReference>
<dbReference type="InterPro" id="IPR028846">
    <property type="entry name" value="Recoverin"/>
</dbReference>
<comment type="similarity">
    <text evidence="1">Belongs to the recoverin family.</text>
</comment>
<evidence type="ECO:0000313" key="9">
    <source>
        <dbReference type="Proteomes" id="UP000193920"/>
    </source>
</evidence>
<dbReference type="GO" id="GO:0005509">
    <property type="term" value="F:calcium ion binding"/>
    <property type="evidence" value="ECO:0007669"/>
    <property type="project" value="InterPro"/>
</dbReference>
<dbReference type="CDD" id="cd00051">
    <property type="entry name" value="EFh"/>
    <property type="match status" value="1"/>
</dbReference>
<protein>
    <submittedName>
        <fullName evidence="8">Frequenin-like protein</fullName>
    </submittedName>
</protein>
<evidence type="ECO:0000256" key="3">
    <source>
        <dbReference type="ARBA" id="ARBA00022723"/>
    </source>
</evidence>
<keyword evidence="4" id="KW-0677">Repeat</keyword>
<dbReference type="SMART" id="SM00054">
    <property type="entry name" value="EFh"/>
    <property type="match status" value="2"/>
</dbReference>
<feature type="domain" description="EF-hand" evidence="7">
    <location>
        <begin position="60"/>
        <end position="94"/>
    </location>
</feature>
<evidence type="ECO:0000256" key="1">
    <source>
        <dbReference type="ARBA" id="ARBA00006049"/>
    </source>
</evidence>
<keyword evidence="5" id="KW-0106">Calcium</keyword>
<proteinExistence type="inferred from homology"/>
<dbReference type="PRINTS" id="PR00450">
    <property type="entry name" value="RECOVERIN"/>
</dbReference>
<dbReference type="Proteomes" id="UP000193920">
    <property type="component" value="Unassembled WGS sequence"/>
</dbReference>
<dbReference type="STRING" id="1754190.A0A1Y2B2Z0"/>
<keyword evidence="2" id="KW-0519">Myristate</keyword>
<accession>A0A1Y2B2Z0</accession>
<name>A0A1Y2B2Z0_9FUNG</name>
<evidence type="ECO:0000256" key="2">
    <source>
        <dbReference type="ARBA" id="ARBA00022707"/>
    </source>
</evidence>